<comment type="caution">
    <text evidence="2">The sequence shown here is derived from an EMBL/GenBank/DDBJ whole genome shotgun (WGS) entry which is preliminary data.</text>
</comment>
<dbReference type="OrthoDB" id="5314306at2759"/>
<dbReference type="InterPro" id="IPR050796">
    <property type="entry name" value="SCF_F-box_component"/>
</dbReference>
<dbReference type="InterPro" id="IPR017451">
    <property type="entry name" value="F-box-assoc_interact_dom"/>
</dbReference>
<feature type="domain" description="F-box associated beta-propeller type 1" evidence="1">
    <location>
        <begin position="50"/>
        <end position="279"/>
    </location>
</feature>
<accession>A0A835GZJ2</accession>
<organism evidence="2 3">
    <name type="scientific">Coptis chinensis</name>
    <dbReference type="NCBI Taxonomy" id="261450"/>
    <lineage>
        <taxon>Eukaryota</taxon>
        <taxon>Viridiplantae</taxon>
        <taxon>Streptophyta</taxon>
        <taxon>Embryophyta</taxon>
        <taxon>Tracheophyta</taxon>
        <taxon>Spermatophyta</taxon>
        <taxon>Magnoliopsida</taxon>
        <taxon>Ranunculales</taxon>
        <taxon>Ranunculaceae</taxon>
        <taxon>Coptidoideae</taxon>
        <taxon>Coptis</taxon>
    </lineage>
</organism>
<dbReference type="Proteomes" id="UP000631114">
    <property type="component" value="Unassembled WGS sequence"/>
</dbReference>
<dbReference type="PANTHER" id="PTHR31672">
    <property type="entry name" value="BNACNNG10540D PROTEIN"/>
    <property type="match status" value="1"/>
</dbReference>
<name>A0A835GZJ2_9MAGN</name>
<dbReference type="AlphaFoldDB" id="A0A835GZJ2"/>
<evidence type="ECO:0000313" key="2">
    <source>
        <dbReference type="EMBL" id="KAF9589776.1"/>
    </source>
</evidence>
<proteinExistence type="predicted"/>
<dbReference type="Pfam" id="PF07734">
    <property type="entry name" value="FBA_1"/>
    <property type="match status" value="1"/>
</dbReference>
<dbReference type="EMBL" id="JADFTS010000009">
    <property type="protein sequence ID" value="KAF9589776.1"/>
    <property type="molecule type" value="Genomic_DNA"/>
</dbReference>
<sequence>MHLTHSKHNKNQLNIITDEGGYNPRLVPLDGVARGLSLYINSTEATVYGSCNGILLLYHGGSRSSNCQPRIGGDLWLYNPSTEECLDIPEPPWENIDFKPCDYVHYGFGYSETDKDYKVVRISSFHVTEYNHVIPKEVLVYSLRSKAWRKIDDSGDKHVPFILQELDFQLVKGELVNGSVHWKGEDFCIDWRNKVYELKEKATSKIIAFNLDDETFHEVPHPEYYGSDLLGTIIVCTLNGYLCLIKFADIGRIKDVWVMTEYGVRESWTKLFSIEEPILQGCWFHIPNYFKKGGHVLYSDIGLYQYSIKEQILKEFHSRVPCYYSSATMDDEKSRLFGNWSFSCENTWIMKRTICSLLLISPAQNKRADFNITNRKLRTSSMKTLDNTLANIENQKARNEDKEIMNLLFTLLSVTASLQSHTSLDALPHKELRPLSKPFHNINPDILQEQLVLHDHVVLQSYTSLWLRPTSASGNS</sequence>
<protein>
    <recommendedName>
        <fullName evidence="1">F-box associated beta-propeller type 1 domain-containing protein</fullName>
    </recommendedName>
</protein>
<dbReference type="PANTHER" id="PTHR31672:SF13">
    <property type="entry name" value="F-BOX PROTEIN CPR30-LIKE"/>
    <property type="match status" value="1"/>
</dbReference>
<evidence type="ECO:0000313" key="3">
    <source>
        <dbReference type="Proteomes" id="UP000631114"/>
    </source>
</evidence>
<reference evidence="2 3" key="1">
    <citation type="submission" date="2020-10" db="EMBL/GenBank/DDBJ databases">
        <title>The Coptis chinensis genome and diversification of protoberbering-type alkaloids.</title>
        <authorList>
            <person name="Wang B."/>
            <person name="Shu S."/>
            <person name="Song C."/>
            <person name="Liu Y."/>
        </authorList>
    </citation>
    <scope>NUCLEOTIDE SEQUENCE [LARGE SCALE GENOMIC DNA]</scope>
    <source>
        <strain evidence="2">HL-2020</strain>
        <tissue evidence="2">Leaf</tissue>
    </source>
</reference>
<dbReference type="InterPro" id="IPR006527">
    <property type="entry name" value="F-box-assoc_dom_typ1"/>
</dbReference>
<keyword evidence="3" id="KW-1185">Reference proteome</keyword>
<gene>
    <name evidence="2" type="ORF">IFM89_028685</name>
</gene>
<dbReference type="NCBIfam" id="TIGR01640">
    <property type="entry name" value="F_box_assoc_1"/>
    <property type="match status" value="1"/>
</dbReference>
<evidence type="ECO:0000259" key="1">
    <source>
        <dbReference type="Pfam" id="PF07734"/>
    </source>
</evidence>